<dbReference type="SMART" id="SM00743">
    <property type="entry name" value="Agenet"/>
    <property type="match status" value="2"/>
</dbReference>
<dbReference type="InterPro" id="IPR014002">
    <property type="entry name" value="Agenet_dom_plant"/>
</dbReference>
<comment type="caution">
    <text evidence="2">The sequence shown here is derived from an EMBL/GenBank/DDBJ whole genome shotgun (WGS) entry which is preliminary data.</text>
</comment>
<dbReference type="OrthoDB" id="663550at2759"/>
<name>A0A834ZI68_TETSI</name>
<dbReference type="Pfam" id="PF05641">
    <property type="entry name" value="Agenet"/>
    <property type="match status" value="2"/>
</dbReference>
<dbReference type="EMBL" id="JABCRI010000004">
    <property type="protein sequence ID" value="KAF8406977.1"/>
    <property type="molecule type" value="Genomic_DNA"/>
</dbReference>
<dbReference type="PANTHER" id="PTHR31917:SF5">
    <property type="entry name" value="OS02G0204500 PROTEIN"/>
    <property type="match status" value="1"/>
</dbReference>
<feature type="domain" description="Agenet" evidence="1">
    <location>
        <begin position="70"/>
        <end position="126"/>
    </location>
</feature>
<dbReference type="InterPro" id="IPR008395">
    <property type="entry name" value="Agenet-like_dom"/>
</dbReference>
<evidence type="ECO:0000313" key="2">
    <source>
        <dbReference type="EMBL" id="KAF8406977.1"/>
    </source>
</evidence>
<gene>
    <name evidence="2" type="ORF">HHK36_006098</name>
</gene>
<dbReference type="OMA" id="NGETGCC"/>
<dbReference type="InterPro" id="IPR036142">
    <property type="entry name" value="ENT_dom-like_sf"/>
</dbReference>
<dbReference type="AlphaFoldDB" id="A0A834ZI68"/>
<keyword evidence="3" id="KW-1185">Reference proteome</keyword>
<feature type="domain" description="Agenet" evidence="1">
    <location>
        <begin position="1"/>
        <end position="67"/>
    </location>
</feature>
<evidence type="ECO:0000259" key="1">
    <source>
        <dbReference type="SMART" id="SM00743"/>
    </source>
</evidence>
<dbReference type="Proteomes" id="UP000655225">
    <property type="component" value="Unassembled WGS sequence"/>
</dbReference>
<dbReference type="Gene3D" id="1.10.1240.40">
    <property type="entry name" value="ENT domain"/>
    <property type="match status" value="1"/>
</dbReference>
<dbReference type="PANTHER" id="PTHR31917">
    <property type="entry name" value="AGENET DOMAIN-CONTAINING PROTEIN-RELATED"/>
    <property type="match status" value="1"/>
</dbReference>
<evidence type="ECO:0000313" key="3">
    <source>
        <dbReference type="Proteomes" id="UP000655225"/>
    </source>
</evidence>
<proteinExistence type="predicted"/>
<reference evidence="2 3" key="1">
    <citation type="submission" date="2020-04" db="EMBL/GenBank/DDBJ databases">
        <title>Plant Genome Project.</title>
        <authorList>
            <person name="Zhang R.-G."/>
        </authorList>
    </citation>
    <scope>NUCLEOTIDE SEQUENCE [LARGE SCALE GENOMIC DNA]</scope>
    <source>
        <strain evidence="2">YNK0</strain>
        <tissue evidence="2">Leaf</tissue>
    </source>
</reference>
<sequence>MRFKKGNKVEVLSKKEVSSGSWHCAEIISGNGHNYSVMYDRFLGTTGERIVERVSRREIRPYPPPVEGAEDCFPGDLVEVFDNMSWKMATVSKVMGGKYFLVRLLGSWQEFRVHVSDLRVRQCWQDEKWIVVGKGSGNFEDGKFNKLPTSNCCQKSRSQVLQTDTRFKLHGGDDCFPVKNNLATQVSLMISARTLKRGSPYCSSQAEAYTVAASKIRAIEKEGTLQRMVPGRPSPLHEKVDAVASPREMLGERYMHASFNNRTAGFYEMDLERGKLNGVKECFLARSLESNDADSIACSVGSCSSTSYSPYKLPLRCLADPSHDTDSHFSDAESFCGRPLPTKEELAAEVHRLELHAYHCTMEALHASGPLSWELEALLLHALYFNINILPGPKLEACTTCFQRSKDDAGICHLSLGVDYEAISASNSLQTIYDKPLASLTFFVPSP</sequence>
<protein>
    <recommendedName>
        <fullName evidence="1">Agenet domain-containing protein</fullName>
    </recommendedName>
</protein>
<organism evidence="2 3">
    <name type="scientific">Tetracentron sinense</name>
    <name type="common">Spur-leaf</name>
    <dbReference type="NCBI Taxonomy" id="13715"/>
    <lineage>
        <taxon>Eukaryota</taxon>
        <taxon>Viridiplantae</taxon>
        <taxon>Streptophyta</taxon>
        <taxon>Embryophyta</taxon>
        <taxon>Tracheophyta</taxon>
        <taxon>Spermatophyta</taxon>
        <taxon>Magnoliopsida</taxon>
        <taxon>Trochodendrales</taxon>
        <taxon>Trochodendraceae</taxon>
        <taxon>Tetracentron</taxon>
    </lineage>
</organism>
<dbReference type="CDD" id="cd20406">
    <property type="entry name" value="Tudor_Agenet_AtDUF_rpt2_4"/>
    <property type="match status" value="1"/>
</dbReference>
<dbReference type="SUPFAM" id="SSF158639">
    <property type="entry name" value="ENT-like"/>
    <property type="match status" value="1"/>
</dbReference>
<accession>A0A834ZI68</accession>